<dbReference type="RefSeq" id="WP_110472679.1">
    <property type="nucleotide sequence ID" value="NZ_QJSP01000025.1"/>
</dbReference>
<evidence type="ECO:0000313" key="3">
    <source>
        <dbReference type="EMBL" id="PYE12108.1"/>
    </source>
</evidence>
<feature type="domain" description="ATP-grasp" evidence="2">
    <location>
        <begin position="123"/>
        <end position="301"/>
    </location>
</feature>
<evidence type="ECO:0000259" key="2">
    <source>
        <dbReference type="PROSITE" id="PS50975"/>
    </source>
</evidence>
<accession>A0A318REN5</accession>
<keyword evidence="1" id="KW-0067">ATP-binding</keyword>
<evidence type="ECO:0000313" key="4">
    <source>
        <dbReference type="Proteomes" id="UP000247591"/>
    </source>
</evidence>
<dbReference type="AlphaFoldDB" id="A0A318REN5"/>
<dbReference type="PROSITE" id="PS50975">
    <property type="entry name" value="ATP_GRASP"/>
    <property type="match status" value="1"/>
</dbReference>
<dbReference type="GO" id="GO:0046872">
    <property type="term" value="F:metal ion binding"/>
    <property type="evidence" value="ECO:0007669"/>
    <property type="project" value="InterPro"/>
</dbReference>
<dbReference type="InterPro" id="IPR011761">
    <property type="entry name" value="ATP-grasp"/>
</dbReference>
<dbReference type="SUPFAM" id="SSF56059">
    <property type="entry name" value="Glutathione synthetase ATP-binding domain-like"/>
    <property type="match status" value="1"/>
</dbReference>
<dbReference type="EMBL" id="QJSP01000025">
    <property type="protein sequence ID" value="PYE12108.1"/>
    <property type="molecule type" value="Genomic_DNA"/>
</dbReference>
<dbReference type="Gene3D" id="3.30.470.20">
    <property type="entry name" value="ATP-grasp fold, B domain"/>
    <property type="match status" value="1"/>
</dbReference>
<keyword evidence="4" id="KW-1185">Reference proteome</keyword>
<protein>
    <submittedName>
        <fullName evidence="3">ATP-grasp domain-containing protein</fullName>
    </submittedName>
</protein>
<dbReference type="Pfam" id="PF02655">
    <property type="entry name" value="ATP-grasp_3"/>
    <property type="match status" value="1"/>
</dbReference>
<keyword evidence="1" id="KW-0547">Nucleotide-binding</keyword>
<gene>
    <name evidence="3" type="ORF">DFR67_12529</name>
</gene>
<comment type="caution">
    <text evidence="3">The sequence shown here is derived from an EMBL/GenBank/DDBJ whole genome shotgun (WGS) entry which is preliminary data.</text>
</comment>
<evidence type="ECO:0000256" key="1">
    <source>
        <dbReference type="PROSITE-ProRule" id="PRU00409"/>
    </source>
</evidence>
<proteinExistence type="predicted"/>
<dbReference type="GO" id="GO:0005524">
    <property type="term" value="F:ATP binding"/>
    <property type="evidence" value="ECO:0007669"/>
    <property type="project" value="UniProtKB-UniRule"/>
</dbReference>
<dbReference type="InterPro" id="IPR003806">
    <property type="entry name" value="ATP-grasp_PylC-type"/>
</dbReference>
<reference evidence="3 4" key="1">
    <citation type="submission" date="2018-06" db="EMBL/GenBank/DDBJ databases">
        <title>Genomic Encyclopedia of Type Strains, Phase IV (KMG-IV): sequencing the most valuable type-strain genomes for metagenomic binning, comparative biology and taxonomic classification.</title>
        <authorList>
            <person name="Goeker M."/>
        </authorList>
    </citation>
    <scope>NUCLEOTIDE SEQUENCE [LARGE SCALE GENOMIC DNA]</scope>
    <source>
        <strain evidence="3 4">DSM 45521</strain>
    </source>
</reference>
<sequence length="388" mass="44404">MSTRSGKNVLITFGRSFLTLELARLMNAGGHNVFIADSMRFPISRFSNSVQKVFRVPRPKFEPREYVDEIARLVHAESIDLVIPIHEETDILAMAQDQFPPECELLLSDFLTENRLHNKFEYQVLLDGLGIPTLKYAQVRSEEELTALDFDRPFALKQVYSRGSQEVYKVNPGEVPEGLAFDPLNPWLAQEWLKGEKYCTYSVCHRGKIYAHTVYPVRYAINGQSCLTFEPIIHPGIDEWVAQRVKEIDFTGQIGFDFIEHPDRGLYTIECNPRSTSGILMFEPHNRVDRAFFGDNDEVIRPDPDARKMLGPGMLLYGWRKSALEGNTLRGFARDYRRTDEVISQRDDIGPLAGIPLAMGNILLNSMRYKVGLAEGFMHDHEWDGQQI</sequence>
<organism evidence="3 4">
    <name type="scientific">Williamsia limnetica</name>
    <dbReference type="NCBI Taxonomy" id="882452"/>
    <lineage>
        <taxon>Bacteria</taxon>
        <taxon>Bacillati</taxon>
        <taxon>Actinomycetota</taxon>
        <taxon>Actinomycetes</taxon>
        <taxon>Mycobacteriales</taxon>
        <taxon>Nocardiaceae</taxon>
        <taxon>Williamsia</taxon>
    </lineage>
</organism>
<dbReference type="OrthoDB" id="40611at2"/>
<dbReference type="Gene3D" id="3.40.50.20">
    <property type="match status" value="1"/>
</dbReference>
<dbReference type="Proteomes" id="UP000247591">
    <property type="component" value="Unassembled WGS sequence"/>
</dbReference>
<name>A0A318REN5_WILLI</name>